<name>A0A396JPD0_MEDTR</name>
<dbReference type="Gramene" id="rna1649">
    <property type="protein sequence ID" value="RHN78128.1"/>
    <property type="gene ID" value="gene1649"/>
</dbReference>
<organism evidence="1">
    <name type="scientific">Medicago truncatula</name>
    <name type="common">Barrel medic</name>
    <name type="synonym">Medicago tribuloides</name>
    <dbReference type="NCBI Taxonomy" id="3880"/>
    <lineage>
        <taxon>Eukaryota</taxon>
        <taxon>Viridiplantae</taxon>
        <taxon>Streptophyta</taxon>
        <taxon>Embryophyta</taxon>
        <taxon>Tracheophyta</taxon>
        <taxon>Spermatophyta</taxon>
        <taxon>Magnoliopsida</taxon>
        <taxon>eudicotyledons</taxon>
        <taxon>Gunneridae</taxon>
        <taxon>Pentapetalae</taxon>
        <taxon>rosids</taxon>
        <taxon>fabids</taxon>
        <taxon>Fabales</taxon>
        <taxon>Fabaceae</taxon>
        <taxon>Papilionoideae</taxon>
        <taxon>50 kb inversion clade</taxon>
        <taxon>NPAAA clade</taxon>
        <taxon>Hologalegina</taxon>
        <taxon>IRL clade</taxon>
        <taxon>Trifolieae</taxon>
        <taxon>Medicago</taxon>
    </lineage>
</organism>
<dbReference type="AlphaFoldDB" id="A0A396JPD0"/>
<proteinExistence type="predicted"/>
<dbReference type="InterPro" id="IPR010800">
    <property type="entry name" value="GRP"/>
</dbReference>
<gene>
    <name evidence="1" type="ORF">MtrunA17_Chr1g0162111</name>
</gene>
<sequence length="136" mass="14585">MITQLLRHQNTYKFHREYFIKMNSKALLFLAMLLATILLICAESAPKDLDNKDEKIDTNGYYGGGGYGGPWRGGGYGGWGGGYGGRGGYGGWRGGGWRGGWGGGGWRGGYGGGHGGWGGGWPNEHHDAYTDAEPHN</sequence>
<comment type="caution">
    <text evidence="1">The sequence shown here is derived from an EMBL/GenBank/DDBJ whole genome shotgun (WGS) entry which is preliminary data.</text>
</comment>
<protein>
    <recommendedName>
        <fullName evidence="2">Glycine rich protein</fullName>
    </recommendedName>
</protein>
<dbReference type="PANTHER" id="PTHR37389">
    <property type="entry name" value="NODULIN-24"/>
    <property type="match status" value="1"/>
</dbReference>
<evidence type="ECO:0008006" key="2">
    <source>
        <dbReference type="Google" id="ProtNLM"/>
    </source>
</evidence>
<dbReference type="PANTHER" id="PTHR37389:SF37">
    <property type="entry name" value="GLYCINE RICH PROTEIN-RELATED"/>
    <property type="match status" value="1"/>
</dbReference>
<dbReference type="Pfam" id="PF07172">
    <property type="entry name" value="GRP"/>
    <property type="match status" value="1"/>
</dbReference>
<dbReference type="EMBL" id="PSQE01000001">
    <property type="protein sequence ID" value="RHN78128.1"/>
    <property type="molecule type" value="Genomic_DNA"/>
</dbReference>
<reference evidence="1" key="1">
    <citation type="journal article" date="2018" name="Nat. Plants">
        <title>Whole-genome landscape of Medicago truncatula symbiotic genes.</title>
        <authorList>
            <person name="Pecrix Y."/>
            <person name="Gamas P."/>
            <person name="Carrere S."/>
        </authorList>
    </citation>
    <scope>NUCLEOTIDE SEQUENCE</scope>
    <source>
        <tissue evidence="1">Leaves</tissue>
    </source>
</reference>
<accession>A0A396JPD0</accession>
<evidence type="ECO:0000313" key="1">
    <source>
        <dbReference type="EMBL" id="RHN78128.1"/>
    </source>
</evidence>
<dbReference type="Proteomes" id="UP000265566">
    <property type="component" value="Chromosome 1"/>
</dbReference>